<keyword evidence="2 5" id="KW-0812">Transmembrane</keyword>
<dbReference type="SUPFAM" id="SSF103481">
    <property type="entry name" value="Multidrug resistance efflux transporter EmrE"/>
    <property type="match status" value="2"/>
</dbReference>
<evidence type="ECO:0000256" key="4">
    <source>
        <dbReference type="ARBA" id="ARBA00023136"/>
    </source>
</evidence>
<evidence type="ECO:0000256" key="3">
    <source>
        <dbReference type="ARBA" id="ARBA00022989"/>
    </source>
</evidence>
<dbReference type="EMBL" id="CAMXCT020004001">
    <property type="protein sequence ID" value="CAL1160599.1"/>
    <property type="molecule type" value="Genomic_DNA"/>
</dbReference>
<dbReference type="Pfam" id="PF00892">
    <property type="entry name" value="EamA"/>
    <property type="match status" value="1"/>
</dbReference>
<feature type="transmembrane region" description="Helical" evidence="5">
    <location>
        <begin position="248"/>
        <end position="271"/>
    </location>
</feature>
<accession>A0A9P1DAQ0</accession>
<feature type="transmembrane region" description="Helical" evidence="5">
    <location>
        <begin position="36"/>
        <end position="58"/>
    </location>
</feature>
<comment type="subcellular location">
    <subcellularLocation>
        <location evidence="1">Membrane</location>
        <topology evidence="1">Multi-pass membrane protein</topology>
    </subcellularLocation>
</comment>
<evidence type="ECO:0000259" key="6">
    <source>
        <dbReference type="Pfam" id="PF00892"/>
    </source>
</evidence>
<keyword evidence="9" id="KW-1185">Reference proteome</keyword>
<feature type="transmembrane region" description="Helical" evidence="5">
    <location>
        <begin position="180"/>
        <end position="199"/>
    </location>
</feature>
<evidence type="ECO:0000313" key="7">
    <source>
        <dbReference type="EMBL" id="CAI4007224.1"/>
    </source>
</evidence>
<dbReference type="AlphaFoldDB" id="A0A9P1DAQ0"/>
<evidence type="ECO:0000313" key="9">
    <source>
        <dbReference type="Proteomes" id="UP001152797"/>
    </source>
</evidence>
<name>A0A9P1DAQ0_9DINO</name>
<feature type="transmembrane region" description="Helical" evidence="5">
    <location>
        <begin position="219"/>
        <end position="241"/>
    </location>
</feature>
<keyword evidence="4 5" id="KW-0472">Membrane</keyword>
<reference evidence="7" key="1">
    <citation type="submission" date="2022-10" db="EMBL/GenBank/DDBJ databases">
        <authorList>
            <person name="Chen Y."/>
            <person name="Dougan E. K."/>
            <person name="Chan C."/>
            <person name="Rhodes N."/>
            <person name="Thang M."/>
        </authorList>
    </citation>
    <scope>NUCLEOTIDE SEQUENCE</scope>
</reference>
<dbReference type="OrthoDB" id="306876at2759"/>
<comment type="caution">
    <text evidence="7">The sequence shown here is derived from an EMBL/GenBank/DDBJ whole genome shotgun (WGS) entry which is preliminary data.</text>
</comment>
<evidence type="ECO:0000313" key="8">
    <source>
        <dbReference type="EMBL" id="CAL4794536.1"/>
    </source>
</evidence>
<evidence type="ECO:0000256" key="1">
    <source>
        <dbReference type="ARBA" id="ARBA00004141"/>
    </source>
</evidence>
<proteinExistence type="predicted"/>
<evidence type="ECO:0000256" key="2">
    <source>
        <dbReference type="ARBA" id="ARBA00022692"/>
    </source>
</evidence>
<feature type="transmembrane region" description="Helical" evidence="5">
    <location>
        <begin position="154"/>
        <end position="173"/>
    </location>
</feature>
<dbReference type="InterPro" id="IPR037185">
    <property type="entry name" value="EmrE-like"/>
</dbReference>
<organism evidence="7">
    <name type="scientific">Cladocopium goreaui</name>
    <dbReference type="NCBI Taxonomy" id="2562237"/>
    <lineage>
        <taxon>Eukaryota</taxon>
        <taxon>Sar</taxon>
        <taxon>Alveolata</taxon>
        <taxon>Dinophyceae</taxon>
        <taxon>Suessiales</taxon>
        <taxon>Symbiodiniaceae</taxon>
        <taxon>Cladocopium</taxon>
    </lineage>
</organism>
<keyword evidence="3 5" id="KW-1133">Transmembrane helix</keyword>
<dbReference type="GO" id="GO:0016020">
    <property type="term" value="C:membrane"/>
    <property type="evidence" value="ECO:0007669"/>
    <property type="project" value="UniProtKB-SubCell"/>
</dbReference>
<feature type="transmembrane region" description="Helical" evidence="5">
    <location>
        <begin position="277"/>
        <end position="295"/>
    </location>
</feature>
<gene>
    <name evidence="7" type="ORF">C1SCF055_LOCUS32789</name>
</gene>
<feature type="transmembrane region" description="Helical" evidence="5">
    <location>
        <begin position="70"/>
        <end position="92"/>
    </location>
</feature>
<dbReference type="EMBL" id="CAMXCT030004001">
    <property type="protein sequence ID" value="CAL4794536.1"/>
    <property type="molecule type" value="Genomic_DNA"/>
</dbReference>
<protein>
    <submittedName>
        <fullName evidence="8">EamA domain-containing protein</fullName>
    </submittedName>
</protein>
<evidence type="ECO:0000256" key="5">
    <source>
        <dbReference type="SAM" id="Phobius"/>
    </source>
</evidence>
<sequence>MVSTEMCGILLMIASGFCVTIDMVTSRMIEDSGWPYWYLVSGTCFVATAACLLFIYVSKTAWPELKDMKWVIARSLLESLHWHSTILAVIIGAAPGDVAALTSVDIIAAAFFGLIFLGETINYLHFIALFLSAVGAVFISQPEFLFGSDGHENHLGSVLALLSGFFQAASFICARKSQHISVAVLTFFSLFLAVFMSLLPPLLPMVHTASWQPTAAEPLKAVGLLLILLLLSTLSIALPAAGGTKCPAAVSATVITSSCMVSGYVSQVAFFHEVPDILTLMGAASMLLSVVLMALPCRAVNEVKQLPHPDTEDGDASVRSLASMESLGSFVASEVSFHTVSLRRRFFEKPSVAGVAPRVAGVVAEQIGAALPVTST</sequence>
<dbReference type="PANTHER" id="PTHR22911">
    <property type="entry name" value="ACYL-MALONYL CONDENSING ENZYME-RELATED"/>
    <property type="match status" value="1"/>
</dbReference>
<dbReference type="EMBL" id="CAMXCT010004001">
    <property type="protein sequence ID" value="CAI4007224.1"/>
    <property type="molecule type" value="Genomic_DNA"/>
</dbReference>
<reference evidence="8 9" key="2">
    <citation type="submission" date="2024-05" db="EMBL/GenBank/DDBJ databases">
        <authorList>
            <person name="Chen Y."/>
            <person name="Shah S."/>
            <person name="Dougan E. K."/>
            <person name="Thang M."/>
            <person name="Chan C."/>
        </authorList>
    </citation>
    <scope>NUCLEOTIDE SEQUENCE [LARGE SCALE GENOMIC DNA]</scope>
</reference>
<dbReference type="PANTHER" id="PTHR22911:SF6">
    <property type="entry name" value="SOLUTE CARRIER FAMILY 35 MEMBER G1"/>
    <property type="match status" value="1"/>
</dbReference>
<dbReference type="InterPro" id="IPR000620">
    <property type="entry name" value="EamA_dom"/>
</dbReference>
<feature type="domain" description="EamA" evidence="6">
    <location>
        <begin position="8"/>
        <end position="140"/>
    </location>
</feature>
<feature type="transmembrane region" description="Helical" evidence="5">
    <location>
        <begin position="124"/>
        <end position="142"/>
    </location>
</feature>
<feature type="transmembrane region" description="Helical" evidence="5">
    <location>
        <begin position="98"/>
        <end position="117"/>
    </location>
</feature>
<dbReference type="Proteomes" id="UP001152797">
    <property type="component" value="Unassembled WGS sequence"/>
</dbReference>